<evidence type="ECO:0000313" key="1">
    <source>
        <dbReference type="EMBL" id="KAI0031310.1"/>
    </source>
</evidence>
<keyword evidence="2" id="KW-1185">Reference proteome</keyword>
<accession>A0ACB8QI58</accession>
<sequence length="184" mass="20420">MCFTDTFASIGTQLASALKAVLKMLRAAFPPLAEAPGHEARREAVHSALAWAAEDIIEFLTRIVNGCNKTTLRDMVSAVCAALETSVVAIADFIELHPKLSQTLVRGSVMLLLFYLNPGLAPFYPLTWLFNLMYLGPAIGSFKRHVQHHSWFVALQHANTAGIRWLTRMIDAGLGYLRQWFGAY</sequence>
<protein>
    <submittedName>
        <fullName evidence="1">Uncharacterized protein</fullName>
    </submittedName>
</protein>
<name>A0ACB8QI58_9AGAM</name>
<gene>
    <name evidence="1" type="ORF">K488DRAFT_86954</name>
</gene>
<reference evidence="1" key="2">
    <citation type="journal article" date="2022" name="New Phytol.">
        <title>Evolutionary transition to the ectomycorrhizal habit in the genomes of a hyperdiverse lineage of mushroom-forming fungi.</title>
        <authorList>
            <person name="Looney B."/>
            <person name="Miyauchi S."/>
            <person name="Morin E."/>
            <person name="Drula E."/>
            <person name="Courty P.E."/>
            <person name="Kohler A."/>
            <person name="Kuo A."/>
            <person name="LaButti K."/>
            <person name="Pangilinan J."/>
            <person name="Lipzen A."/>
            <person name="Riley R."/>
            <person name="Andreopoulos W."/>
            <person name="He G."/>
            <person name="Johnson J."/>
            <person name="Nolan M."/>
            <person name="Tritt A."/>
            <person name="Barry K.W."/>
            <person name="Grigoriev I.V."/>
            <person name="Nagy L.G."/>
            <person name="Hibbett D."/>
            <person name="Henrissat B."/>
            <person name="Matheny P.B."/>
            <person name="Labbe J."/>
            <person name="Martin F.M."/>
        </authorList>
    </citation>
    <scope>NUCLEOTIDE SEQUENCE</scope>
    <source>
        <strain evidence="1">EC-137</strain>
    </source>
</reference>
<dbReference type="Proteomes" id="UP000814128">
    <property type="component" value="Unassembled WGS sequence"/>
</dbReference>
<proteinExistence type="predicted"/>
<dbReference type="EMBL" id="MU273585">
    <property type="protein sequence ID" value="KAI0031310.1"/>
    <property type="molecule type" value="Genomic_DNA"/>
</dbReference>
<organism evidence="1 2">
    <name type="scientific">Vararia minispora EC-137</name>
    <dbReference type="NCBI Taxonomy" id="1314806"/>
    <lineage>
        <taxon>Eukaryota</taxon>
        <taxon>Fungi</taxon>
        <taxon>Dikarya</taxon>
        <taxon>Basidiomycota</taxon>
        <taxon>Agaricomycotina</taxon>
        <taxon>Agaricomycetes</taxon>
        <taxon>Russulales</taxon>
        <taxon>Lachnocladiaceae</taxon>
        <taxon>Vararia</taxon>
    </lineage>
</organism>
<reference evidence="1" key="1">
    <citation type="submission" date="2021-02" db="EMBL/GenBank/DDBJ databases">
        <authorList>
            <consortium name="DOE Joint Genome Institute"/>
            <person name="Ahrendt S."/>
            <person name="Looney B.P."/>
            <person name="Miyauchi S."/>
            <person name="Morin E."/>
            <person name="Drula E."/>
            <person name="Courty P.E."/>
            <person name="Chicoki N."/>
            <person name="Fauchery L."/>
            <person name="Kohler A."/>
            <person name="Kuo A."/>
            <person name="Labutti K."/>
            <person name="Pangilinan J."/>
            <person name="Lipzen A."/>
            <person name="Riley R."/>
            <person name="Andreopoulos W."/>
            <person name="He G."/>
            <person name="Johnson J."/>
            <person name="Barry K.W."/>
            <person name="Grigoriev I.V."/>
            <person name="Nagy L."/>
            <person name="Hibbett D."/>
            <person name="Henrissat B."/>
            <person name="Matheny P.B."/>
            <person name="Labbe J."/>
            <person name="Martin F."/>
        </authorList>
    </citation>
    <scope>NUCLEOTIDE SEQUENCE</scope>
    <source>
        <strain evidence="1">EC-137</strain>
    </source>
</reference>
<comment type="caution">
    <text evidence="1">The sequence shown here is derived from an EMBL/GenBank/DDBJ whole genome shotgun (WGS) entry which is preliminary data.</text>
</comment>
<evidence type="ECO:0000313" key="2">
    <source>
        <dbReference type="Proteomes" id="UP000814128"/>
    </source>
</evidence>